<comment type="caution">
    <text evidence="1">The sequence shown here is derived from an EMBL/GenBank/DDBJ whole genome shotgun (WGS) entry which is preliminary data.</text>
</comment>
<dbReference type="RefSeq" id="WP_149837067.1">
    <property type="nucleotide sequence ID" value="NZ_VUOC01000001.1"/>
</dbReference>
<accession>A0A5B2W5M5</accession>
<dbReference type="EMBL" id="VUOC01000001">
    <property type="protein sequence ID" value="KAA2245677.1"/>
    <property type="molecule type" value="Genomic_DNA"/>
</dbReference>
<reference evidence="1 2" key="1">
    <citation type="submission" date="2019-09" db="EMBL/GenBank/DDBJ databases">
        <title>Chitinophaga ginsengihumi sp. nov., isolated from soil of ginseng rhizosphere.</title>
        <authorList>
            <person name="Lee J."/>
        </authorList>
    </citation>
    <scope>NUCLEOTIDE SEQUENCE [LARGE SCALE GENOMIC DNA]</scope>
    <source>
        <strain evidence="1 2">BN140078</strain>
    </source>
</reference>
<evidence type="ECO:0008006" key="3">
    <source>
        <dbReference type="Google" id="ProtNLM"/>
    </source>
</evidence>
<proteinExistence type="predicted"/>
<evidence type="ECO:0000313" key="2">
    <source>
        <dbReference type="Proteomes" id="UP000324611"/>
    </source>
</evidence>
<reference evidence="1 2" key="2">
    <citation type="submission" date="2019-09" db="EMBL/GenBank/DDBJ databases">
        <authorList>
            <person name="Jin C."/>
        </authorList>
    </citation>
    <scope>NUCLEOTIDE SEQUENCE [LARGE SCALE GENOMIC DNA]</scope>
    <source>
        <strain evidence="1 2">BN140078</strain>
    </source>
</reference>
<organism evidence="1 2">
    <name type="scientific">Chitinophaga agrisoli</name>
    <dbReference type="NCBI Taxonomy" id="2607653"/>
    <lineage>
        <taxon>Bacteria</taxon>
        <taxon>Pseudomonadati</taxon>
        <taxon>Bacteroidota</taxon>
        <taxon>Chitinophagia</taxon>
        <taxon>Chitinophagales</taxon>
        <taxon>Chitinophagaceae</taxon>
        <taxon>Chitinophaga</taxon>
    </lineage>
</organism>
<sequence length="301" mass="35075">MAYKKHDILLKSAFEETFPDLLRFYFDSADVIFDMEKQFEFLDKELREIFPDPDKNGGTRFVDMLVKTFLKTGEEEWILVHIEIEGGRNQNFPHRMFQYWYRIYDRYGVDIAALAVFTGNRRQPAPARYCKEFLGTRISYEYNAYHILTHSEEQLLSMDNPFALIVLAAQKALLAGRIPEEELAEERLTIVKAMIASGKYDKERIMQFLLFLKNFLYIGDKEINRKFEEEIKLITENEINMGIVEATNIVNYERGLEEGESLQAKIGVTNMLRENFAVNKIASLLGVSIEFVEKIKASLSK</sequence>
<name>A0A5B2W5M5_9BACT</name>
<protein>
    <recommendedName>
        <fullName evidence="3">Transposase/invertase (TIGR01784 family)</fullName>
    </recommendedName>
</protein>
<evidence type="ECO:0000313" key="1">
    <source>
        <dbReference type="EMBL" id="KAA2245677.1"/>
    </source>
</evidence>
<keyword evidence="2" id="KW-1185">Reference proteome</keyword>
<dbReference type="AlphaFoldDB" id="A0A5B2W5M5"/>
<gene>
    <name evidence="1" type="ORF">F0L74_06900</name>
</gene>
<dbReference type="Proteomes" id="UP000324611">
    <property type="component" value="Unassembled WGS sequence"/>
</dbReference>